<dbReference type="Gene3D" id="3.10.50.40">
    <property type="match status" value="1"/>
</dbReference>
<dbReference type="Pfam" id="PF13624">
    <property type="entry name" value="SurA_N_3"/>
    <property type="match status" value="1"/>
</dbReference>
<evidence type="ECO:0000256" key="6">
    <source>
        <dbReference type="ARBA" id="ARBA00022989"/>
    </source>
</evidence>
<dbReference type="InterPro" id="IPR052029">
    <property type="entry name" value="PpiD_chaperone"/>
</dbReference>
<evidence type="ECO:0000256" key="1">
    <source>
        <dbReference type="ARBA" id="ARBA00004382"/>
    </source>
</evidence>
<dbReference type="SUPFAM" id="SSF109998">
    <property type="entry name" value="Triger factor/SurA peptide-binding domain-like"/>
    <property type="match status" value="1"/>
</dbReference>
<evidence type="ECO:0000256" key="8">
    <source>
        <dbReference type="ARBA" id="ARBA00023186"/>
    </source>
</evidence>
<keyword evidence="6" id="KW-1133">Transmembrane helix</keyword>
<dbReference type="Pfam" id="PF13145">
    <property type="entry name" value="Rotamase_2"/>
    <property type="match status" value="1"/>
</dbReference>
<keyword evidence="15" id="KW-0413">Isomerase</keyword>
<evidence type="ECO:0000256" key="13">
    <source>
        <dbReference type="ARBA" id="ARBA00042775"/>
    </source>
</evidence>
<dbReference type="Gene3D" id="1.10.4030.10">
    <property type="entry name" value="Porin chaperone SurA, peptide-binding domain"/>
    <property type="match status" value="1"/>
</dbReference>
<keyword evidence="7" id="KW-0472">Membrane</keyword>
<evidence type="ECO:0000256" key="5">
    <source>
        <dbReference type="ARBA" id="ARBA00022692"/>
    </source>
</evidence>
<dbReference type="InterPro" id="IPR046357">
    <property type="entry name" value="PPIase_dom_sf"/>
</dbReference>
<organism evidence="15 16">
    <name type="scientific">Sphingomonas rosea</name>
    <dbReference type="NCBI Taxonomy" id="335605"/>
    <lineage>
        <taxon>Bacteria</taxon>
        <taxon>Pseudomonadati</taxon>
        <taxon>Pseudomonadota</taxon>
        <taxon>Alphaproteobacteria</taxon>
        <taxon>Sphingomonadales</taxon>
        <taxon>Sphingomonadaceae</taxon>
        <taxon>Sphingomonas</taxon>
    </lineage>
</organism>
<dbReference type="InterPro" id="IPR000297">
    <property type="entry name" value="PPIase_PpiC"/>
</dbReference>
<keyword evidence="8" id="KW-0143">Chaperone</keyword>
<evidence type="ECO:0000256" key="12">
    <source>
        <dbReference type="ARBA" id="ARBA00040743"/>
    </source>
</evidence>
<evidence type="ECO:0000313" key="15">
    <source>
        <dbReference type="EMBL" id="GAA4037804.1"/>
    </source>
</evidence>
<evidence type="ECO:0000256" key="11">
    <source>
        <dbReference type="ARBA" id="ARBA00038408"/>
    </source>
</evidence>
<protein>
    <recommendedName>
        <fullName evidence="2">Parvulin-like PPIase</fullName>
    </recommendedName>
    <alternativeName>
        <fullName evidence="9">Peptidyl-prolyl cis-trans isomerase plp</fullName>
    </alternativeName>
    <alternativeName>
        <fullName evidence="12">Periplasmic chaperone PpiD</fullName>
    </alternativeName>
    <alternativeName>
        <fullName evidence="13">Periplasmic folding chaperone</fullName>
    </alternativeName>
    <alternativeName>
        <fullName evidence="10">Rotamase plp</fullName>
    </alternativeName>
</protein>
<evidence type="ECO:0000256" key="2">
    <source>
        <dbReference type="ARBA" id="ARBA00018370"/>
    </source>
</evidence>
<dbReference type="SUPFAM" id="SSF54534">
    <property type="entry name" value="FKBP-like"/>
    <property type="match status" value="1"/>
</dbReference>
<dbReference type="EMBL" id="BAABBR010000001">
    <property type="protein sequence ID" value="GAA4037804.1"/>
    <property type="molecule type" value="Genomic_DNA"/>
</dbReference>
<name>A0ABP7U8D5_9SPHN</name>
<evidence type="ECO:0000259" key="14">
    <source>
        <dbReference type="Pfam" id="PF13145"/>
    </source>
</evidence>
<evidence type="ECO:0000256" key="7">
    <source>
        <dbReference type="ARBA" id="ARBA00023136"/>
    </source>
</evidence>
<evidence type="ECO:0000313" key="16">
    <source>
        <dbReference type="Proteomes" id="UP001424459"/>
    </source>
</evidence>
<evidence type="ECO:0000256" key="3">
    <source>
        <dbReference type="ARBA" id="ARBA00022475"/>
    </source>
</evidence>
<keyword evidence="5" id="KW-0812">Transmembrane</keyword>
<evidence type="ECO:0000256" key="4">
    <source>
        <dbReference type="ARBA" id="ARBA00022519"/>
    </source>
</evidence>
<reference evidence="16" key="1">
    <citation type="journal article" date="2019" name="Int. J. Syst. Evol. Microbiol.">
        <title>The Global Catalogue of Microorganisms (GCM) 10K type strain sequencing project: providing services to taxonomists for standard genome sequencing and annotation.</title>
        <authorList>
            <consortium name="The Broad Institute Genomics Platform"/>
            <consortium name="The Broad Institute Genome Sequencing Center for Infectious Disease"/>
            <person name="Wu L."/>
            <person name="Ma J."/>
        </authorList>
    </citation>
    <scope>NUCLEOTIDE SEQUENCE [LARGE SCALE GENOMIC DNA]</scope>
    <source>
        <strain evidence="16">JCM 17564</strain>
    </source>
</reference>
<evidence type="ECO:0000256" key="10">
    <source>
        <dbReference type="ARBA" id="ARBA00031484"/>
    </source>
</evidence>
<gene>
    <name evidence="15" type="ORF">GCM10022281_18110</name>
</gene>
<dbReference type="PANTHER" id="PTHR47529:SF1">
    <property type="entry name" value="PERIPLASMIC CHAPERONE PPID"/>
    <property type="match status" value="1"/>
</dbReference>
<proteinExistence type="inferred from homology"/>
<comment type="caution">
    <text evidence="15">The sequence shown here is derived from an EMBL/GenBank/DDBJ whole genome shotgun (WGS) entry which is preliminary data.</text>
</comment>
<dbReference type="PANTHER" id="PTHR47529">
    <property type="entry name" value="PEPTIDYL-PROLYL CIS-TRANS ISOMERASE D"/>
    <property type="match status" value="1"/>
</dbReference>
<comment type="subcellular location">
    <subcellularLocation>
        <location evidence="1">Cell inner membrane</location>
        <topology evidence="1">Single-pass type II membrane protein</topology>
        <orientation evidence="1">Periplasmic side</orientation>
    </subcellularLocation>
</comment>
<dbReference type="Proteomes" id="UP001424459">
    <property type="component" value="Unassembled WGS sequence"/>
</dbReference>
<dbReference type="GO" id="GO:0016853">
    <property type="term" value="F:isomerase activity"/>
    <property type="evidence" value="ECO:0007669"/>
    <property type="project" value="UniProtKB-KW"/>
</dbReference>
<sequence length="651" mass="68687">MLGFFRRLTKSKAGTVIGILFLVAILASFAVADITNLRQGGGSLPQGTLAKVGGAELTQADLDTALQRRLAQVREQNPQATYADLAGEFDTIVDSLIQERTLWAYAKKHGFTVSKKLVDAEIVKIPGVQGLDGRFSDAAYKQFLAQNRLTDSQVRREIETALLQRLVLTPVAANARVAQGLARPYADSLFEQRSGELALIPFAAFVNGPAPTDAELQAFYRQNLPRYTIPERRALRIARLTAEQLGSIAPSEKEIADYYKANAATYGGVEKRVVSRATLPDRNQVAAIVQRARAGGTFAAAAAPAGFSAADVSVGPQTRAELAAKTGEAVAAQVFAAPAGTVIGPVQSSTGFDAIKVESIQAAGGKSLEAARAEIVAKLTADKKKEALADLVGKVEDALADGKTFDEVAAAYKLPVLTTPPLTRTGAVFDQPTYKLPPEYGQIATQGFDLGVDDDPVVETLPNEVGYALVDVTDTVPATPAPLARIAAQVRNDFVARRANEQAAAAAQTVLNQVARGTALKDAMAALKQPGIKPAEAIELKRGALAQFAQQGQEVPPPLRILFSLQPGKAQRAAGPSGIYLVKLDKIVPGSAASQPTVIAQQLVEVQRAAGTELALEWLTAAQKELKVSRNEEAIAAAKARILGNGAAPAE</sequence>
<dbReference type="InterPro" id="IPR027304">
    <property type="entry name" value="Trigger_fact/SurA_dom_sf"/>
</dbReference>
<keyword evidence="16" id="KW-1185">Reference proteome</keyword>
<accession>A0ABP7U8D5</accession>
<keyword evidence="4" id="KW-0997">Cell inner membrane</keyword>
<evidence type="ECO:0000256" key="9">
    <source>
        <dbReference type="ARBA" id="ARBA00030642"/>
    </source>
</evidence>
<dbReference type="RefSeq" id="WP_344696754.1">
    <property type="nucleotide sequence ID" value="NZ_BAABBR010000001.1"/>
</dbReference>
<keyword evidence="3" id="KW-1003">Cell membrane</keyword>
<comment type="similarity">
    <text evidence="11">Belongs to the PpiD chaperone family.</text>
</comment>
<feature type="domain" description="PpiC" evidence="14">
    <location>
        <begin position="250"/>
        <end position="372"/>
    </location>
</feature>